<feature type="transmembrane region" description="Helical" evidence="8">
    <location>
        <begin position="64"/>
        <end position="90"/>
    </location>
</feature>
<evidence type="ECO:0000256" key="8">
    <source>
        <dbReference type="SAM" id="Phobius"/>
    </source>
</evidence>
<feature type="transmembrane region" description="Helical" evidence="8">
    <location>
        <begin position="237"/>
        <end position="266"/>
    </location>
</feature>
<dbReference type="Pfam" id="PF01594">
    <property type="entry name" value="AI-2E_transport"/>
    <property type="match status" value="1"/>
</dbReference>
<dbReference type="GO" id="GO:0005886">
    <property type="term" value="C:plasma membrane"/>
    <property type="evidence" value="ECO:0007669"/>
    <property type="project" value="UniProtKB-SubCell"/>
</dbReference>
<keyword evidence="7 8" id="KW-0472">Membrane</keyword>
<evidence type="ECO:0000256" key="4">
    <source>
        <dbReference type="ARBA" id="ARBA00022475"/>
    </source>
</evidence>
<reference evidence="9" key="1">
    <citation type="submission" date="2024-07" db="EMBL/GenBank/DDBJ databases">
        <authorList>
            <person name="Biller S.J."/>
        </authorList>
    </citation>
    <scope>NUCLEOTIDE SEQUENCE</scope>
    <source>
        <strain evidence="9">WC2409</strain>
    </source>
</reference>
<keyword evidence="5 8" id="KW-0812">Transmembrane</keyword>
<dbReference type="GO" id="GO:0055085">
    <property type="term" value="P:transmembrane transport"/>
    <property type="evidence" value="ECO:0007669"/>
    <property type="project" value="TreeGrafter"/>
</dbReference>
<accession>A0AB39W5E6</accession>
<evidence type="ECO:0000256" key="1">
    <source>
        <dbReference type="ARBA" id="ARBA00004651"/>
    </source>
</evidence>
<evidence type="ECO:0000256" key="3">
    <source>
        <dbReference type="ARBA" id="ARBA00022448"/>
    </source>
</evidence>
<name>A0AB39W5E6_9FLAO</name>
<dbReference type="PANTHER" id="PTHR21716:SF53">
    <property type="entry name" value="PERMEASE PERM-RELATED"/>
    <property type="match status" value="1"/>
</dbReference>
<keyword evidence="6 8" id="KW-1133">Transmembrane helix</keyword>
<evidence type="ECO:0000256" key="6">
    <source>
        <dbReference type="ARBA" id="ARBA00022989"/>
    </source>
</evidence>
<sequence>MITSKIISNGILRALTTIVIVCCVLYFLYKIQTVILYLCISLILCLIANPFLLFLNQRLKFKKIFATITTLLLFVFILVGFVLLFVPLIISQAENLSLLDTNLLQSQLTILEHNIENYFNIHNIDLQGILNNSNLSSKINYNFFTDFINTIINLVAGFGMGLASVFFITFFFLKDQKIFKEKAKKILPDSNEEKILNSVEKINQLLTRYFIGLLVQLTVVFILYFIVLIIFGSKNAFIIAFLCALLNVIPYIGPIIATVLSAILTLISAIGTDFKTEMLPTTIYVVIGFLIVQILDNNISQPIIFSKSVKSHPLEIFLVTLISGITFGIFGMVVAIPIYTIMKVIAKEFFPNNKIVSVLTEKI</sequence>
<feature type="transmembrane region" description="Helical" evidence="8">
    <location>
        <begin position="278"/>
        <end position="296"/>
    </location>
</feature>
<organism evidence="9">
    <name type="scientific">Flavobacterium sp. WC2409</name>
    <dbReference type="NCBI Taxonomy" id="3234139"/>
    <lineage>
        <taxon>Bacteria</taxon>
        <taxon>Pseudomonadati</taxon>
        <taxon>Bacteroidota</taxon>
        <taxon>Flavobacteriia</taxon>
        <taxon>Flavobacteriales</taxon>
        <taxon>Flavobacteriaceae</taxon>
        <taxon>Flavobacterium</taxon>
    </lineage>
</organism>
<proteinExistence type="inferred from homology"/>
<evidence type="ECO:0000256" key="5">
    <source>
        <dbReference type="ARBA" id="ARBA00022692"/>
    </source>
</evidence>
<keyword evidence="3" id="KW-0813">Transport</keyword>
<dbReference type="PANTHER" id="PTHR21716">
    <property type="entry name" value="TRANSMEMBRANE PROTEIN"/>
    <property type="match status" value="1"/>
</dbReference>
<gene>
    <name evidence="9" type="ORF">AB3G34_08390</name>
</gene>
<comment type="similarity">
    <text evidence="2">Belongs to the autoinducer-2 exporter (AI-2E) (TC 2.A.86) family.</text>
</comment>
<keyword evidence="4" id="KW-1003">Cell membrane</keyword>
<dbReference type="AlphaFoldDB" id="A0AB39W5E6"/>
<dbReference type="EMBL" id="CP165625">
    <property type="protein sequence ID" value="XDU97120.1"/>
    <property type="molecule type" value="Genomic_DNA"/>
</dbReference>
<evidence type="ECO:0000256" key="7">
    <source>
        <dbReference type="ARBA" id="ARBA00023136"/>
    </source>
</evidence>
<feature type="transmembrane region" description="Helical" evidence="8">
    <location>
        <begin position="316"/>
        <end position="339"/>
    </location>
</feature>
<feature type="transmembrane region" description="Helical" evidence="8">
    <location>
        <begin position="209"/>
        <end position="231"/>
    </location>
</feature>
<dbReference type="InterPro" id="IPR002549">
    <property type="entry name" value="AI-2E-like"/>
</dbReference>
<feature type="transmembrane region" description="Helical" evidence="8">
    <location>
        <begin position="151"/>
        <end position="173"/>
    </location>
</feature>
<dbReference type="RefSeq" id="WP_369754064.1">
    <property type="nucleotide sequence ID" value="NZ_CP165625.1"/>
</dbReference>
<evidence type="ECO:0000313" key="9">
    <source>
        <dbReference type="EMBL" id="XDU97120.1"/>
    </source>
</evidence>
<comment type="subcellular location">
    <subcellularLocation>
        <location evidence="1">Cell membrane</location>
        <topology evidence="1">Multi-pass membrane protein</topology>
    </subcellularLocation>
</comment>
<feature type="transmembrane region" description="Helical" evidence="8">
    <location>
        <begin position="35"/>
        <end position="55"/>
    </location>
</feature>
<protein>
    <submittedName>
        <fullName evidence="9">AI-2E family transporter</fullName>
    </submittedName>
</protein>
<evidence type="ECO:0000256" key="2">
    <source>
        <dbReference type="ARBA" id="ARBA00009773"/>
    </source>
</evidence>
<feature type="transmembrane region" description="Helical" evidence="8">
    <location>
        <begin position="12"/>
        <end position="29"/>
    </location>
</feature>